<dbReference type="SMART" id="SM00836">
    <property type="entry name" value="DALR_1"/>
    <property type="match status" value="1"/>
</dbReference>
<sequence>MQALLDQLHSTLIKGFEELYDSKPNEKQIQIQKTRKEFEGDFTLNVFPFLRITRSKPEETAQNLGDYLKENVEEVKDYNVIKGFLNLSLSENFWRNTLKSAIENERFGLKENSGRTVLVEFASPNTNKPLHLGHLRNIFLGYSVSNILNANGHNVVNTQIINDRGIHICKSMVAWKEYGNGQTPEDAGLKGDHFVGDYYVKFDQVYKEQIKDLISQGTTEDDAKEQAPIMKQARETLSKWEQGDAETVALWEKMNNWVYSGFDVTYNTMGVDFDKLYYESETYIKGRDVVKKGLKDGSFFEKDNGSIWVDLTKEGLDEKLLLRADGTAVYMTQDIGTAIQRSEDFPKMDQMVYTVGNEQDYHFQVLFKILDKLGYDWAKNCYHLSYGMVELPDGKMKSREGNVVDADDIMAEMKERALEQGKDRGSYEEMPDQEREELARKVGMAALKYFILKVDPKKNMTFNPEESVDMNGNTGPFIQYTYARTASILRKAGEVSLNFSDGEFDDKERELVKMIASFPELIEEAGEQFNPGAVANYCYDLAKVYNGFYQNTPIFGADDQETINWRLGLTKKVGDILKTGMGLLGVEMPERF</sequence>
<dbReference type="InterPro" id="IPR001412">
    <property type="entry name" value="aa-tRNA-synth_I_CS"/>
</dbReference>
<evidence type="ECO:0000256" key="1">
    <source>
        <dbReference type="ARBA" id="ARBA00005594"/>
    </source>
</evidence>
<dbReference type="Gene3D" id="3.40.50.620">
    <property type="entry name" value="HUPs"/>
    <property type="match status" value="1"/>
</dbReference>
<dbReference type="PROSITE" id="PS00178">
    <property type="entry name" value="AA_TRNA_LIGASE_I"/>
    <property type="match status" value="1"/>
</dbReference>
<dbReference type="Pfam" id="PF05746">
    <property type="entry name" value="DALR_1"/>
    <property type="match status" value="1"/>
</dbReference>
<dbReference type="InterPro" id="IPR036695">
    <property type="entry name" value="Arg-tRNA-synth_N_sf"/>
</dbReference>
<evidence type="ECO:0000259" key="12">
    <source>
        <dbReference type="SMART" id="SM01016"/>
    </source>
</evidence>
<dbReference type="Gene3D" id="1.10.730.10">
    <property type="entry name" value="Isoleucyl-tRNA Synthetase, Domain 1"/>
    <property type="match status" value="1"/>
</dbReference>
<dbReference type="RefSeq" id="WP_151166553.1">
    <property type="nucleotide sequence ID" value="NZ_WACR01000002.1"/>
</dbReference>
<evidence type="ECO:0000256" key="8">
    <source>
        <dbReference type="ARBA" id="ARBA00049339"/>
    </source>
</evidence>
<dbReference type="EMBL" id="WACR01000002">
    <property type="protein sequence ID" value="KAB1065728.1"/>
    <property type="molecule type" value="Genomic_DNA"/>
</dbReference>
<protein>
    <recommendedName>
        <fullName evidence="9">Arginine--tRNA ligase</fullName>
        <ecNumber evidence="9">6.1.1.19</ecNumber>
    </recommendedName>
    <alternativeName>
        <fullName evidence="9">Arginyl-tRNA synthetase</fullName>
        <shortName evidence="9">ArgRS</shortName>
    </alternativeName>
</protein>
<comment type="caution">
    <text evidence="13">The sequence shown here is derived from an EMBL/GenBank/DDBJ whole genome shotgun (WGS) entry which is preliminary data.</text>
</comment>
<keyword evidence="6 9" id="KW-0648">Protein biosynthesis</keyword>
<comment type="similarity">
    <text evidence="1 9 10">Belongs to the class-I aminoacyl-tRNA synthetase family.</text>
</comment>
<dbReference type="InterPro" id="IPR035684">
    <property type="entry name" value="ArgRS_core"/>
</dbReference>
<evidence type="ECO:0000256" key="2">
    <source>
        <dbReference type="ARBA" id="ARBA00022490"/>
    </source>
</evidence>
<name>A0A6N6M7F8_9FLAO</name>
<evidence type="ECO:0000256" key="4">
    <source>
        <dbReference type="ARBA" id="ARBA00022741"/>
    </source>
</evidence>
<feature type="short sequence motif" description="'HIGH' region" evidence="9">
    <location>
        <begin position="124"/>
        <end position="134"/>
    </location>
</feature>
<dbReference type="SUPFAM" id="SSF47323">
    <property type="entry name" value="Anticodon-binding domain of a subclass of class I aminoacyl-tRNA synthetases"/>
    <property type="match status" value="1"/>
</dbReference>
<evidence type="ECO:0000256" key="6">
    <source>
        <dbReference type="ARBA" id="ARBA00022917"/>
    </source>
</evidence>
<dbReference type="InterPro" id="IPR008909">
    <property type="entry name" value="DALR_anticod-bd"/>
</dbReference>
<dbReference type="HAMAP" id="MF_00123">
    <property type="entry name" value="Arg_tRNA_synth"/>
    <property type="match status" value="1"/>
</dbReference>
<feature type="domain" description="DALR anticodon binding" evidence="11">
    <location>
        <begin position="478"/>
        <end position="592"/>
    </location>
</feature>
<dbReference type="SUPFAM" id="SSF55190">
    <property type="entry name" value="Arginyl-tRNA synthetase (ArgRS), N-terminal 'additional' domain"/>
    <property type="match status" value="1"/>
</dbReference>
<evidence type="ECO:0000256" key="3">
    <source>
        <dbReference type="ARBA" id="ARBA00022598"/>
    </source>
</evidence>
<dbReference type="GO" id="GO:0005737">
    <property type="term" value="C:cytoplasm"/>
    <property type="evidence" value="ECO:0007669"/>
    <property type="project" value="UniProtKB-SubCell"/>
</dbReference>
<comment type="catalytic activity">
    <reaction evidence="8 9">
        <text>tRNA(Arg) + L-arginine + ATP = L-arginyl-tRNA(Arg) + AMP + diphosphate</text>
        <dbReference type="Rhea" id="RHEA:20301"/>
        <dbReference type="Rhea" id="RHEA-COMP:9658"/>
        <dbReference type="Rhea" id="RHEA-COMP:9673"/>
        <dbReference type="ChEBI" id="CHEBI:30616"/>
        <dbReference type="ChEBI" id="CHEBI:32682"/>
        <dbReference type="ChEBI" id="CHEBI:33019"/>
        <dbReference type="ChEBI" id="CHEBI:78442"/>
        <dbReference type="ChEBI" id="CHEBI:78513"/>
        <dbReference type="ChEBI" id="CHEBI:456215"/>
        <dbReference type="EC" id="6.1.1.19"/>
    </reaction>
</comment>
<dbReference type="AlphaFoldDB" id="A0A6N6M7F8"/>
<proteinExistence type="inferred from homology"/>
<dbReference type="PANTHER" id="PTHR11956">
    <property type="entry name" value="ARGINYL-TRNA SYNTHETASE"/>
    <property type="match status" value="1"/>
</dbReference>
<dbReference type="GO" id="GO:0005524">
    <property type="term" value="F:ATP binding"/>
    <property type="evidence" value="ECO:0007669"/>
    <property type="project" value="UniProtKB-UniRule"/>
</dbReference>
<reference evidence="13 14" key="1">
    <citation type="submission" date="2019-09" db="EMBL/GenBank/DDBJ databases">
        <title>Genomes of Cryomorphaceae.</title>
        <authorList>
            <person name="Bowman J.P."/>
        </authorList>
    </citation>
    <scope>NUCLEOTIDE SEQUENCE [LARGE SCALE GENOMIC DNA]</scope>
    <source>
        <strain evidence="13 14">KCTC 52047</strain>
    </source>
</reference>
<evidence type="ECO:0000256" key="9">
    <source>
        <dbReference type="HAMAP-Rule" id="MF_00123"/>
    </source>
</evidence>
<dbReference type="Pfam" id="PF00750">
    <property type="entry name" value="tRNA-synt_1d"/>
    <property type="match status" value="1"/>
</dbReference>
<accession>A0A6N6M7F8</accession>
<dbReference type="GO" id="GO:0006420">
    <property type="term" value="P:arginyl-tRNA aminoacylation"/>
    <property type="evidence" value="ECO:0007669"/>
    <property type="project" value="UniProtKB-UniRule"/>
</dbReference>
<dbReference type="Pfam" id="PF03485">
    <property type="entry name" value="Arg_tRNA_synt_N"/>
    <property type="match status" value="1"/>
</dbReference>
<dbReference type="SMART" id="SM01016">
    <property type="entry name" value="Arg_tRNA_synt_N"/>
    <property type="match status" value="1"/>
</dbReference>
<keyword evidence="7 9" id="KW-0030">Aminoacyl-tRNA synthetase</keyword>
<keyword evidence="5 9" id="KW-0067">ATP-binding</keyword>
<keyword evidence="2 9" id="KW-0963">Cytoplasm</keyword>
<organism evidence="13 14">
    <name type="scientific">Salibacter halophilus</name>
    <dbReference type="NCBI Taxonomy" id="1803916"/>
    <lineage>
        <taxon>Bacteria</taxon>
        <taxon>Pseudomonadati</taxon>
        <taxon>Bacteroidota</taxon>
        <taxon>Flavobacteriia</taxon>
        <taxon>Flavobacteriales</taxon>
        <taxon>Salibacteraceae</taxon>
        <taxon>Salibacter</taxon>
    </lineage>
</organism>
<comment type="subcellular location">
    <subcellularLocation>
        <location evidence="9">Cytoplasm</location>
    </subcellularLocation>
</comment>
<evidence type="ECO:0000313" key="14">
    <source>
        <dbReference type="Proteomes" id="UP000435357"/>
    </source>
</evidence>
<evidence type="ECO:0000256" key="7">
    <source>
        <dbReference type="ARBA" id="ARBA00023146"/>
    </source>
</evidence>
<feature type="domain" description="Arginyl tRNA synthetase N-terminal" evidence="12">
    <location>
        <begin position="2"/>
        <end position="89"/>
    </location>
</feature>
<dbReference type="InterPro" id="IPR001278">
    <property type="entry name" value="Arg-tRNA-ligase"/>
</dbReference>
<evidence type="ECO:0000256" key="5">
    <source>
        <dbReference type="ARBA" id="ARBA00022840"/>
    </source>
</evidence>
<evidence type="ECO:0000313" key="13">
    <source>
        <dbReference type="EMBL" id="KAB1065728.1"/>
    </source>
</evidence>
<dbReference type="InterPro" id="IPR005148">
    <property type="entry name" value="Arg-tRNA-synth_N"/>
</dbReference>
<gene>
    <name evidence="9" type="primary">argS</name>
    <name evidence="13" type="ORF">F3059_03460</name>
</gene>
<dbReference type="NCBIfam" id="TIGR00456">
    <property type="entry name" value="argS"/>
    <property type="match status" value="1"/>
</dbReference>
<keyword evidence="3 9" id="KW-0436">Ligase</keyword>
<dbReference type="EC" id="6.1.1.19" evidence="9"/>
<dbReference type="SUPFAM" id="SSF52374">
    <property type="entry name" value="Nucleotidylyl transferase"/>
    <property type="match status" value="1"/>
</dbReference>
<dbReference type="OrthoDB" id="9805987at2"/>
<keyword evidence="4 9" id="KW-0547">Nucleotide-binding</keyword>
<keyword evidence="14" id="KW-1185">Reference proteome</keyword>
<dbReference type="InterPro" id="IPR014729">
    <property type="entry name" value="Rossmann-like_a/b/a_fold"/>
</dbReference>
<evidence type="ECO:0000259" key="11">
    <source>
        <dbReference type="SMART" id="SM00836"/>
    </source>
</evidence>
<dbReference type="Proteomes" id="UP000435357">
    <property type="component" value="Unassembled WGS sequence"/>
</dbReference>
<dbReference type="PRINTS" id="PR01038">
    <property type="entry name" value="TRNASYNTHARG"/>
</dbReference>
<dbReference type="PANTHER" id="PTHR11956:SF5">
    <property type="entry name" value="ARGININE--TRNA LIGASE, CYTOPLASMIC"/>
    <property type="match status" value="1"/>
</dbReference>
<evidence type="ECO:0000256" key="10">
    <source>
        <dbReference type="RuleBase" id="RU363038"/>
    </source>
</evidence>
<comment type="subunit">
    <text evidence="9">Monomer.</text>
</comment>
<dbReference type="InterPro" id="IPR009080">
    <property type="entry name" value="tRNAsynth_Ia_anticodon-bd"/>
</dbReference>
<dbReference type="GO" id="GO:0004814">
    <property type="term" value="F:arginine-tRNA ligase activity"/>
    <property type="evidence" value="ECO:0007669"/>
    <property type="project" value="UniProtKB-UniRule"/>
</dbReference>
<dbReference type="Gene3D" id="3.30.1360.70">
    <property type="entry name" value="Arginyl tRNA synthetase N-terminal domain"/>
    <property type="match status" value="1"/>
</dbReference>